<dbReference type="Proteomes" id="UP000243463">
    <property type="component" value="Unassembled WGS sequence"/>
</dbReference>
<name>A0A217EFJ0_9GAMM</name>
<keyword evidence="1" id="KW-0472">Membrane</keyword>
<sequence length="49" mass="5545">MDDNKPKAPKYADSTISEKAFKRAIIWFTLYTLLFCLGVYVAVAADMAR</sequence>
<evidence type="ECO:0000256" key="1">
    <source>
        <dbReference type="SAM" id="Phobius"/>
    </source>
</evidence>
<protein>
    <submittedName>
        <fullName evidence="2">Uncharacterized protein</fullName>
    </submittedName>
</protein>
<keyword evidence="1" id="KW-1133">Transmembrane helix</keyword>
<gene>
    <name evidence="2" type="ORF">SAMN05444584_1016</name>
</gene>
<feature type="transmembrane region" description="Helical" evidence="1">
    <location>
        <begin position="24"/>
        <end position="45"/>
    </location>
</feature>
<evidence type="ECO:0000313" key="2">
    <source>
        <dbReference type="EMBL" id="SNQ29082.1"/>
    </source>
</evidence>
<dbReference type="AlphaFoldDB" id="A0A217EFJ0"/>
<keyword evidence="1" id="KW-0812">Transmembrane</keyword>
<dbReference type="EMBL" id="FZLN01000001">
    <property type="protein sequence ID" value="SNQ29082.1"/>
    <property type="molecule type" value="Genomic_DNA"/>
</dbReference>
<reference evidence="3" key="1">
    <citation type="submission" date="2017-06" db="EMBL/GenBank/DDBJ databases">
        <authorList>
            <person name="Varghese N."/>
            <person name="Submissions S."/>
        </authorList>
    </citation>
    <scope>NUCLEOTIDE SEQUENCE [LARGE SCALE GENOMIC DNA]</scope>
    <source>
        <strain evidence="3">ANC 5114</strain>
    </source>
</reference>
<proteinExistence type="predicted"/>
<accession>A0A217EFJ0</accession>
<dbReference type="RefSeq" id="WP_171289003.1">
    <property type="nucleotide sequence ID" value="NZ_FZLN01000001.1"/>
</dbReference>
<organism evidence="2 3">
    <name type="scientific">Acinetobacter apis</name>
    <dbReference type="NCBI Taxonomy" id="1229165"/>
    <lineage>
        <taxon>Bacteria</taxon>
        <taxon>Pseudomonadati</taxon>
        <taxon>Pseudomonadota</taxon>
        <taxon>Gammaproteobacteria</taxon>
        <taxon>Moraxellales</taxon>
        <taxon>Moraxellaceae</taxon>
        <taxon>Acinetobacter</taxon>
    </lineage>
</organism>
<evidence type="ECO:0000313" key="3">
    <source>
        <dbReference type="Proteomes" id="UP000243463"/>
    </source>
</evidence>
<keyword evidence="3" id="KW-1185">Reference proteome</keyword>